<accession>A0A149U479</accession>
<dbReference type="RefSeq" id="WP_061471089.1">
    <property type="nucleotide sequence ID" value="NZ_LHZU01000117.1"/>
</dbReference>
<proteinExistence type="predicted"/>
<evidence type="ECO:0000313" key="2">
    <source>
        <dbReference type="Proteomes" id="UP000075360"/>
    </source>
</evidence>
<comment type="caution">
    <text evidence="1">The sequence shown here is derived from an EMBL/GenBank/DDBJ whole genome shotgun (WGS) entry which is preliminary data.</text>
</comment>
<name>A0A149U479_9PROT</name>
<dbReference type="OrthoDB" id="7226238at2"/>
<dbReference type="PATRIC" id="fig|446692.4.peg.3172"/>
<dbReference type="Proteomes" id="UP000075360">
    <property type="component" value="Unassembled WGS sequence"/>
</dbReference>
<organism evidence="1 2">
    <name type="scientific">Acetobacter senegalensis</name>
    <dbReference type="NCBI Taxonomy" id="446692"/>
    <lineage>
        <taxon>Bacteria</taxon>
        <taxon>Pseudomonadati</taxon>
        <taxon>Pseudomonadota</taxon>
        <taxon>Alphaproteobacteria</taxon>
        <taxon>Acetobacterales</taxon>
        <taxon>Acetobacteraceae</taxon>
        <taxon>Acetobacter</taxon>
    </lineage>
</organism>
<sequence>MGYPNKLARLTDEQRALMVKEYLAGATCEALSRKYGCRPRTLREYIKRSVPPGQYRHGSALVITDAVLKKAKELSGNSVARKDIAEQLGVNLKTLEDAFRRRGQTLTTRPFRTRRETLSIIVDCIKAGLSQEEMAKRAGITAASLTTNKHYRDAMKLVGSTQKPAAPEPKAVNIADLSQEERNAIAANAIWRGLERWRGANR</sequence>
<dbReference type="EMBL" id="LHZU01000117">
    <property type="protein sequence ID" value="KXV60263.1"/>
    <property type="molecule type" value="Genomic_DNA"/>
</dbReference>
<evidence type="ECO:0000313" key="1">
    <source>
        <dbReference type="EMBL" id="KXV60263.1"/>
    </source>
</evidence>
<dbReference type="AlphaFoldDB" id="A0A149U479"/>
<protein>
    <submittedName>
        <fullName evidence="1">Uncharacterized protein</fullName>
    </submittedName>
</protein>
<reference evidence="1 2" key="1">
    <citation type="submission" date="2015-06" db="EMBL/GenBank/DDBJ databases">
        <title>Improved classification and identification of acetic acid bacteria using matrix-assisted laser desorption/ionization time-of-flight mass spectrometry; Gluconobacter nephelii and Gluconobacter uchimurae are later heterotypic synonyms of Gluconobacter japonicus and Gluconobacter oxydans, respectively.</title>
        <authorList>
            <person name="Li L."/>
            <person name="Cleenwerck I."/>
            <person name="De Vuyst L."/>
            <person name="Vandamme P."/>
        </authorList>
    </citation>
    <scope>NUCLEOTIDE SEQUENCE [LARGE SCALE GENOMIC DNA]</scope>
    <source>
        <strain evidence="1 2">LMG 23690</strain>
    </source>
</reference>
<gene>
    <name evidence="1" type="ORF">AD948_05810</name>
</gene>